<feature type="transmembrane region" description="Helical" evidence="6">
    <location>
        <begin position="293"/>
        <end position="319"/>
    </location>
</feature>
<feature type="transmembrane region" description="Helical" evidence="6">
    <location>
        <begin position="250"/>
        <end position="272"/>
    </location>
</feature>
<reference evidence="7" key="1">
    <citation type="submission" date="2023-03" db="EMBL/GenBank/DDBJ databases">
        <authorList>
            <person name="Shen W."/>
            <person name="Cai J."/>
        </authorList>
    </citation>
    <scope>NUCLEOTIDE SEQUENCE</scope>
    <source>
        <strain evidence="7">B245-2</strain>
    </source>
</reference>
<dbReference type="GO" id="GO:0005886">
    <property type="term" value="C:plasma membrane"/>
    <property type="evidence" value="ECO:0007669"/>
    <property type="project" value="UniProtKB-SubCell"/>
</dbReference>
<feature type="transmembrane region" description="Helical" evidence="6">
    <location>
        <begin position="177"/>
        <end position="196"/>
    </location>
</feature>
<feature type="transmembrane region" description="Helical" evidence="6">
    <location>
        <begin position="208"/>
        <end position="230"/>
    </location>
</feature>
<keyword evidence="5 6" id="KW-0472">Membrane</keyword>
<feature type="transmembrane region" description="Helical" evidence="6">
    <location>
        <begin position="359"/>
        <end position="379"/>
    </location>
</feature>
<evidence type="ECO:0000256" key="1">
    <source>
        <dbReference type="ARBA" id="ARBA00004651"/>
    </source>
</evidence>
<dbReference type="AlphaFoldDB" id="A0AAW8TTA3"/>
<dbReference type="PANTHER" id="PTHR30250">
    <property type="entry name" value="PST FAMILY PREDICTED COLANIC ACID TRANSPORTER"/>
    <property type="match status" value="1"/>
</dbReference>
<comment type="subcellular location">
    <subcellularLocation>
        <location evidence="1">Cell membrane</location>
        <topology evidence="1">Multi-pass membrane protein</topology>
    </subcellularLocation>
</comment>
<keyword evidence="3 6" id="KW-0812">Transmembrane</keyword>
<accession>A0AAW8TTA3</accession>
<feature type="transmembrane region" description="Helical" evidence="6">
    <location>
        <begin position="50"/>
        <end position="68"/>
    </location>
</feature>
<dbReference type="Proteomes" id="UP001255696">
    <property type="component" value="Unassembled WGS sequence"/>
</dbReference>
<feature type="transmembrane region" description="Helical" evidence="6">
    <location>
        <begin position="152"/>
        <end position="171"/>
    </location>
</feature>
<evidence type="ECO:0000313" key="7">
    <source>
        <dbReference type="EMBL" id="MDT2796133.1"/>
    </source>
</evidence>
<protein>
    <recommendedName>
        <fullName evidence="9">Polysaccharide biosynthesis protein</fullName>
    </recommendedName>
</protein>
<sequence>MDKIYLNLEKINFSKRANSLLYTIGMMVFSFSSVLLLLVVTRVLGKSEAGIFSIGWAICQQMLTIGLFGTRNVQVSDIDDTYRFSDFFSLKVISILMMLIGSLIYSFLLHLTIFEIKVSFLLSVLMSSEAFADVFAGYFQKNNKIGIVGLSYIIRVLMYDLLFIISLFVFHSVTLSISIAICISYLWLLVFDFSLIRRKEIIFCLDVNGIKSVISSSIAICVSAFLTNYIVNIPKNSIALYLDNTMQTYYNILAMPSFIISLFASVIIVPMYTDIAFLAYKDIKKFVKKIIKIQGLLAILTATFFVLGEFIGIPIINFLYGVNVDLYRLEFGILIVSGGFSSLATFYVYLITVFSKSKVLFWVYGLVSILSTICGNYFVQKFNLFGATLIYFGSIFSISLLLLIFMVSIIRKSNQGRK</sequence>
<name>A0AAW8TTA3_9ENTE</name>
<keyword evidence="4 6" id="KW-1133">Transmembrane helix</keyword>
<feature type="transmembrane region" description="Helical" evidence="6">
    <location>
        <begin position="120"/>
        <end position="140"/>
    </location>
</feature>
<evidence type="ECO:0000256" key="3">
    <source>
        <dbReference type="ARBA" id="ARBA00022692"/>
    </source>
</evidence>
<gene>
    <name evidence="7" type="ORF">P7H47_02445</name>
</gene>
<dbReference type="InterPro" id="IPR050833">
    <property type="entry name" value="Poly_Biosynth_Transport"/>
</dbReference>
<feature type="transmembrane region" description="Helical" evidence="6">
    <location>
        <begin position="88"/>
        <end position="108"/>
    </location>
</feature>
<keyword evidence="2" id="KW-1003">Cell membrane</keyword>
<organism evidence="7 8">
    <name type="scientific">Enterococcus cecorum</name>
    <dbReference type="NCBI Taxonomy" id="44008"/>
    <lineage>
        <taxon>Bacteria</taxon>
        <taxon>Bacillati</taxon>
        <taxon>Bacillota</taxon>
        <taxon>Bacilli</taxon>
        <taxon>Lactobacillales</taxon>
        <taxon>Enterococcaceae</taxon>
        <taxon>Enterococcus</taxon>
    </lineage>
</organism>
<evidence type="ECO:0000256" key="2">
    <source>
        <dbReference type="ARBA" id="ARBA00022475"/>
    </source>
</evidence>
<dbReference type="PANTHER" id="PTHR30250:SF11">
    <property type="entry name" value="O-ANTIGEN TRANSPORTER-RELATED"/>
    <property type="match status" value="1"/>
</dbReference>
<dbReference type="RefSeq" id="WP_208920854.1">
    <property type="nucleotide sequence ID" value="NZ_CP010059.1"/>
</dbReference>
<evidence type="ECO:0000256" key="6">
    <source>
        <dbReference type="SAM" id="Phobius"/>
    </source>
</evidence>
<feature type="transmembrane region" description="Helical" evidence="6">
    <location>
        <begin position="331"/>
        <end position="352"/>
    </location>
</feature>
<proteinExistence type="predicted"/>
<comment type="caution">
    <text evidence="7">The sequence shown here is derived from an EMBL/GenBank/DDBJ whole genome shotgun (WGS) entry which is preliminary data.</text>
</comment>
<evidence type="ECO:0000313" key="8">
    <source>
        <dbReference type="Proteomes" id="UP001255696"/>
    </source>
</evidence>
<evidence type="ECO:0000256" key="4">
    <source>
        <dbReference type="ARBA" id="ARBA00022989"/>
    </source>
</evidence>
<evidence type="ECO:0008006" key="9">
    <source>
        <dbReference type="Google" id="ProtNLM"/>
    </source>
</evidence>
<feature type="transmembrane region" description="Helical" evidence="6">
    <location>
        <begin position="20"/>
        <end position="44"/>
    </location>
</feature>
<feature type="transmembrane region" description="Helical" evidence="6">
    <location>
        <begin position="385"/>
        <end position="410"/>
    </location>
</feature>
<dbReference type="EMBL" id="JARQBI010000004">
    <property type="protein sequence ID" value="MDT2796133.1"/>
    <property type="molecule type" value="Genomic_DNA"/>
</dbReference>
<evidence type="ECO:0000256" key="5">
    <source>
        <dbReference type="ARBA" id="ARBA00023136"/>
    </source>
</evidence>